<sequence length="64" mass="7179">MSKLDGVDAERSTQYQSPQNGVVATSLRSTLQRSSYVLDPPARWANRRSVPRRSSPMRMQSGAR</sequence>
<reference evidence="2 3" key="1">
    <citation type="submission" date="2015-09" db="EMBL/GenBank/DDBJ databases">
        <title>Trachymyrmex cornetzi WGS genome.</title>
        <authorList>
            <person name="Nygaard S."/>
            <person name="Hu H."/>
            <person name="Boomsma J."/>
            <person name="Zhang G."/>
        </authorList>
    </citation>
    <scope>NUCLEOTIDE SEQUENCE [LARGE SCALE GENOMIC DNA]</scope>
    <source>
        <strain evidence="2">Tcor2-1</strain>
        <tissue evidence="2">Whole body</tissue>
    </source>
</reference>
<keyword evidence="3" id="KW-1185">Reference proteome</keyword>
<name>A0A195E5M4_9HYME</name>
<proteinExistence type="predicted"/>
<feature type="compositionally biased region" description="Polar residues" evidence="1">
    <location>
        <begin position="12"/>
        <end position="35"/>
    </location>
</feature>
<accession>A0A195E5M4</accession>
<evidence type="ECO:0000256" key="1">
    <source>
        <dbReference type="SAM" id="MobiDB-lite"/>
    </source>
</evidence>
<evidence type="ECO:0000313" key="3">
    <source>
        <dbReference type="Proteomes" id="UP000078492"/>
    </source>
</evidence>
<evidence type="ECO:0000313" key="2">
    <source>
        <dbReference type="EMBL" id="KYN20463.1"/>
    </source>
</evidence>
<dbReference type="Proteomes" id="UP000078492">
    <property type="component" value="Unassembled WGS sequence"/>
</dbReference>
<protein>
    <submittedName>
        <fullName evidence="2">Uncharacterized protein</fullName>
    </submittedName>
</protein>
<feature type="compositionally biased region" description="Basic and acidic residues" evidence="1">
    <location>
        <begin position="1"/>
        <end position="11"/>
    </location>
</feature>
<feature type="compositionally biased region" description="Low complexity" evidence="1">
    <location>
        <begin position="52"/>
        <end position="64"/>
    </location>
</feature>
<feature type="region of interest" description="Disordered" evidence="1">
    <location>
        <begin position="1"/>
        <end position="64"/>
    </location>
</feature>
<dbReference type="EMBL" id="KQ979608">
    <property type="protein sequence ID" value="KYN20463.1"/>
    <property type="molecule type" value="Genomic_DNA"/>
</dbReference>
<dbReference type="AlphaFoldDB" id="A0A195E5M4"/>
<organism evidence="2 3">
    <name type="scientific">Trachymyrmex cornetzi</name>
    <dbReference type="NCBI Taxonomy" id="471704"/>
    <lineage>
        <taxon>Eukaryota</taxon>
        <taxon>Metazoa</taxon>
        <taxon>Ecdysozoa</taxon>
        <taxon>Arthropoda</taxon>
        <taxon>Hexapoda</taxon>
        <taxon>Insecta</taxon>
        <taxon>Pterygota</taxon>
        <taxon>Neoptera</taxon>
        <taxon>Endopterygota</taxon>
        <taxon>Hymenoptera</taxon>
        <taxon>Apocrita</taxon>
        <taxon>Aculeata</taxon>
        <taxon>Formicoidea</taxon>
        <taxon>Formicidae</taxon>
        <taxon>Myrmicinae</taxon>
        <taxon>Trachymyrmex</taxon>
    </lineage>
</organism>
<gene>
    <name evidence="2" type="ORF">ALC57_07369</name>
</gene>